<evidence type="ECO:0000256" key="9">
    <source>
        <dbReference type="ARBA" id="ARBA00023027"/>
    </source>
</evidence>
<evidence type="ECO:0000256" key="7">
    <source>
        <dbReference type="ARBA" id="ARBA00022741"/>
    </source>
</evidence>
<dbReference type="PANTHER" id="PTHR39321">
    <property type="entry name" value="NICOTINATE-NUCLEOTIDE ADENYLYLTRANSFERASE-RELATED"/>
    <property type="match status" value="1"/>
</dbReference>
<dbReference type="Pfam" id="PF01467">
    <property type="entry name" value="CTP_transf_like"/>
    <property type="match status" value="1"/>
</dbReference>
<name>A0A543KEB6_9RHOB</name>
<sequence>MPVLPRHDLPFAPRRASVGLFGGSFDPAHEGHVHVTRHALQRLELDRLWWLVSPGNPLKSFGPAPLQARLTQARKLMRHPRVDVTPVESLLGTRYTADTLRALMHLYPERRFVWIMGADNLASFHQWDNWRVIMESLPIAVVARPGQQLRALSSVAARRYARARIPARSAPLLSMAQAPAWCFLTVPLRDISSSHLRAQGNWLGTGHL</sequence>
<dbReference type="GO" id="GO:0009435">
    <property type="term" value="P:NAD+ biosynthetic process"/>
    <property type="evidence" value="ECO:0007669"/>
    <property type="project" value="UniProtKB-UniRule"/>
</dbReference>
<gene>
    <name evidence="11" type="primary">nadD</name>
    <name evidence="13" type="ORF">BD293_2060</name>
</gene>
<dbReference type="HAMAP" id="MF_00244">
    <property type="entry name" value="NaMN_adenylyltr"/>
    <property type="match status" value="1"/>
</dbReference>
<evidence type="ECO:0000256" key="10">
    <source>
        <dbReference type="ARBA" id="ARBA00048721"/>
    </source>
</evidence>
<accession>A0A543KEB6</accession>
<evidence type="ECO:0000256" key="2">
    <source>
        <dbReference type="ARBA" id="ARBA00005019"/>
    </source>
</evidence>
<keyword evidence="5 11" id="KW-0808">Transferase</keyword>
<dbReference type="SUPFAM" id="SSF52374">
    <property type="entry name" value="Nucleotidylyl transferase"/>
    <property type="match status" value="1"/>
</dbReference>
<evidence type="ECO:0000256" key="3">
    <source>
        <dbReference type="ARBA" id="ARBA00009014"/>
    </source>
</evidence>
<dbReference type="RefSeq" id="WP_142081335.1">
    <property type="nucleotide sequence ID" value="NZ_VFPT01000001.1"/>
</dbReference>
<comment type="catalytic activity">
    <reaction evidence="10 11">
        <text>nicotinate beta-D-ribonucleotide + ATP + H(+) = deamido-NAD(+) + diphosphate</text>
        <dbReference type="Rhea" id="RHEA:22860"/>
        <dbReference type="ChEBI" id="CHEBI:15378"/>
        <dbReference type="ChEBI" id="CHEBI:30616"/>
        <dbReference type="ChEBI" id="CHEBI:33019"/>
        <dbReference type="ChEBI" id="CHEBI:57502"/>
        <dbReference type="ChEBI" id="CHEBI:58437"/>
        <dbReference type="EC" id="2.7.7.18"/>
    </reaction>
</comment>
<dbReference type="NCBIfam" id="NF000845">
    <property type="entry name" value="PRK00071.2-4"/>
    <property type="match status" value="1"/>
</dbReference>
<keyword evidence="6 11" id="KW-0548">Nucleotidyltransferase</keyword>
<dbReference type="EMBL" id="VFPT01000001">
    <property type="protein sequence ID" value="TQM93426.1"/>
    <property type="molecule type" value="Genomic_DNA"/>
</dbReference>
<comment type="pathway">
    <text evidence="2 11">Cofactor biosynthesis; NAD(+) biosynthesis; deamido-NAD(+) from nicotinate D-ribonucleotide: step 1/1.</text>
</comment>
<evidence type="ECO:0000256" key="4">
    <source>
        <dbReference type="ARBA" id="ARBA00022642"/>
    </source>
</evidence>
<dbReference type="InterPro" id="IPR014729">
    <property type="entry name" value="Rossmann-like_a/b/a_fold"/>
</dbReference>
<keyword evidence="14" id="KW-1185">Reference proteome</keyword>
<comment type="caution">
    <text evidence="13">The sequence shown here is derived from an EMBL/GenBank/DDBJ whole genome shotgun (WGS) entry which is preliminary data.</text>
</comment>
<reference evidence="13 14" key="1">
    <citation type="submission" date="2019-06" db="EMBL/GenBank/DDBJ databases">
        <title>Genomic Encyclopedia of Archaeal and Bacterial Type Strains, Phase II (KMG-II): from individual species to whole genera.</title>
        <authorList>
            <person name="Goeker M."/>
        </authorList>
    </citation>
    <scope>NUCLEOTIDE SEQUENCE [LARGE SCALE GENOMIC DNA]</scope>
    <source>
        <strain evidence="13 14">DSM 18423</strain>
    </source>
</reference>
<evidence type="ECO:0000313" key="13">
    <source>
        <dbReference type="EMBL" id="TQM93426.1"/>
    </source>
</evidence>
<protein>
    <recommendedName>
        <fullName evidence="11">Probable nicotinate-nucleotide adenylyltransferase</fullName>
        <ecNumber evidence="11">2.7.7.18</ecNumber>
    </recommendedName>
    <alternativeName>
        <fullName evidence="11">Deamido-NAD(+) diphosphorylase</fullName>
    </alternativeName>
    <alternativeName>
        <fullName evidence="11">Deamido-NAD(+) pyrophosphorylase</fullName>
    </alternativeName>
    <alternativeName>
        <fullName evidence="11">Nicotinate mononucleotide adenylyltransferase</fullName>
        <shortName evidence="11">NaMN adenylyltransferase</shortName>
    </alternativeName>
</protein>
<keyword evidence="4 11" id="KW-0662">Pyridine nucleotide biosynthesis</keyword>
<feature type="domain" description="Cytidyltransferase-like" evidence="12">
    <location>
        <begin position="20"/>
        <end position="198"/>
    </location>
</feature>
<proteinExistence type="inferred from homology"/>
<dbReference type="GO" id="GO:0004515">
    <property type="term" value="F:nicotinate-nucleotide adenylyltransferase activity"/>
    <property type="evidence" value="ECO:0007669"/>
    <property type="project" value="UniProtKB-UniRule"/>
</dbReference>
<dbReference type="AlphaFoldDB" id="A0A543KEB6"/>
<dbReference type="UniPathway" id="UPA00253">
    <property type="reaction ID" value="UER00332"/>
</dbReference>
<evidence type="ECO:0000259" key="12">
    <source>
        <dbReference type="Pfam" id="PF01467"/>
    </source>
</evidence>
<dbReference type="InterPro" id="IPR004821">
    <property type="entry name" value="Cyt_trans-like"/>
</dbReference>
<dbReference type="InterPro" id="IPR005248">
    <property type="entry name" value="NadD/NMNAT"/>
</dbReference>
<evidence type="ECO:0000256" key="11">
    <source>
        <dbReference type="HAMAP-Rule" id="MF_00244"/>
    </source>
</evidence>
<keyword evidence="9 11" id="KW-0520">NAD</keyword>
<dbReference type="OrthoDB" id="5295945at2"/>
<dbReference type="PANTHER" id="PTHR39321:SF3">
    <property type="entry name" value="PHOSPHOPANTETHEINE ADENYLYLTRANSFERASE"/>
    <property type="match status" value="1"/>
</dbReference>
<keyword evidence="7 11" id="KW-0547">Nucleotide-binding</keyword>
<evidence type="ECO:0000256" key="1">
    <source>
        <dbReference type="ARBA" id="ARBA00002324"/>
    </source>
</evidence>
<dbReference type="NCBIfam" id="NF000843">
    <property type="entry name" value="PRK00071.2-2"/>
    <property type="match status" value="1"/>
</dbReference>
<evidence type="ECO:0000256" key="6">
    <source>
        <dbReference type="ARBA" id="ARBA00022695"/>
    </source>
</evidence>
<comment type="function">
    <text evidence="1 11">Catalyzes the reversible adenylation of nicotinate mononucleotide (NaMN) to nicotinic acid adenine dinucleotide (NaAD).</text>
</comment>
<dbReference type="EC" id="2.7.7.18" evidence="11"/>
<organism evidence="13 14">
    <name type="scientific">Roseinatronobacter monicus</name>
    <dbReference type="NCBI Taxonomy" id="393481"/>
    <lineage>
        <taxon>Bacteria</taxon>
        <taxon>Pseudomonadati</taxon>
        <taxon>Pseudomonadota</taxon>
        <taxon>Alphaproteobacteria</taxon>
        <taxon>Rhodobacterales</taxon>
        <taxon>Paracoccaceae</taxon>
        <taxon>Roseinatronobacter</taxon>
    </lineage>
</organism>
<dbReference type="GO" id="GO:0005524">
    <property type="term" value="F:ATP binding"/>
    <property type="evidence" value="ECO:0007669"/>
    <property type="project" value="UniProtKB-KW"/>
</dbReference>
<dbReference type="CDD" id="cd02165">
    <property type="entry name" value="NMNAT"/>
    <property type="match status" value="1"/>
</dbReference>
<dbReference type="NCBIfam" id="TIGR00482">
    <property type="entry name" value="nicotinate (nicotinamide) nucleotide adenylyltransferase"/>
    <property type="match status" value="1"/>
</dbReference>
<comment type="similarity">
    <text evidence="3 11">Belongs to the NadD family.</text>
</comment>
<keyword evidence="8 11" id="KW-0067">ATP-binding</keyword>
<evidence type="ECO:0000256" key="5">
    <source>
        <dbReference type="ARBA" id="ARBA00022679"/>
    </source>
</evidence>
<evidence type="ECO:0000256" key="8">
    <source>
        <dbReference type="ARBA" id="ARBA00022840"/>
    </source>
</evidence>
<dbReference type="Gene3D" id="3.40.50.620">
    <property type="entry name" value="HUPs"/>
    <property type="match status" value="1"/>
</dbReference>
<evidence type="ECO:0000313" key="14">
    <source>
        <dbReference type="Proteomes" id="UP000320582"/>
    </source>
</evidence>
<dbReference type="Proteomes" id="UP000320582">
    <property type="component" value="Unassembled WGS sequence"/>
</dbReference>